<feature type="chain" id="PRO_5002224970" description="Secreted protein" evidence="1">
    <location>
        <begin position="26"/>
        <end position="143"/>
    </location>
</feature>
<reference evidence="2 3" key="1">
    <citation type="submission" date="2014-04" db="EMBL/GenBank/DDBJ databases">
        <authorList>
            <consortium name="DOE Joint Genome Institute"/>
            <person name="Kuo A."/>
            <person name="Kohler A."/>
            <person name="Jargeat P."/>
            <person name="Nagy L.G."/>
            <person name="Floudas D."/>
            <person name="Copeland A."/>
            <person name="Barry K.W."/>
            <person name="Cichocki N."/>
            <person name="Veneault-Fourrey C."/>
            <person name="LaButti K."/>
            <person name="Lindquist E.A."/>
            <person name="Lipzen A."/>
            <person name="Lundell T."/>
            <person name="Morin E."/>
            <person name="Murat C."/>
            <person name="Sun H."/>
            <person name="Tunlid A."/>
            <person name="Henrissat B."/>
            <person name="Grigoriev I.V."/>
            <person name="Hibbett D.S."/>
            <person name="Martin F."/>
            <person name="Nordberg H.P."/>
            <person name="Cantor M.N."/>
            <person name="Hua S.X."/>
        </authorList>
    </citation>
    <scope>NUCLEOTIDE SEQUENCE [LARGE SCALE GENOMIC DNA]</scope>
    <source>
        <strain evidence="2 3">Ve08.2h10</strain>
    </source>
</reference>
<evidence type="ECO:0000256" key="1">
    <source>
        <dbReference type="SAM" id="SignalP"/>
    </source>
</evidence>
<feature type="signal peptide" evidence="1">
    <location>
        <begin position="1"/>
        <end position="25"/>
    </location>
</feature>
<dbReference type="Proteomes" id="UP000054538">
    <property type="component" value="Unassembled WGS sequence"/>
</dbReference>
<organism evidence="2 3">
    <name type="scientific">Paxillus rubicundulus Ve08.2h10</name>
    <dbReference type="NCBI Taxonomy" id="930991"/>
    <lineage>
        <taxon>Eukaryota</taxon>
        <taxon>Fungi</taxon>
        <taxon>Dikarya</taxon>
        <taxon>Basidiomycota</taxon>
        <taxon>Agaricomycotina</taxon>
        <taxon>Agaricomycetes</taxon>
        <taxon>Agaricomycetidae</taxon>
        <taxon>Boletales</taxon>
        <taxon>Paxilineae</taxon>
        <taxon>Paxillaceae</taxon>
        <taxon>Paxillus</taxon>
    </lineage>
</organism>
<keyword evidence="3" id="KW-1185">Reference proteome</keyword>
<reference evidence="3" key="2">
    <citation type="submission" date="2015-01" db="EMBL/GenBank/DDBJ databases">
        <title>Evolutionary Origins and Diversification of the Mycorrhizal Mutualists.</title>
        <authorList>
            <consortium name="DOE Joint Genome Institute"/>
            <consortium name="Mycorrhizal Genomics Consortium"/>
            <person name="Kohler A."/>
            <person name="Kuo A."/>
            <person name="Nagy L.G."/>
            <person name="Floudas D."/>
            <person name="Copeland A."/>
            <person name="Barry K.W."/>
            <person name="Cichocki N."/>
            <person name="Veneault-Fourrey C."/>
            <person name="LaButti K."/>
            <person name="Lindquist E.A."/>
            <person name="Lipzen A."/>
            <person name="Lundell T."/>
            <person name="Morin E."/>
            <person name="Murat C."/>
            <person name="Riley R."/>
            <person name="Ohm R."/>
            <person name="Sun H."/>
            <person name="Tunlid A."/>
            <person name="Henrissat B."/>
            <person name="Grigoriev I.V."/>
            <person name="Hibbett D.S."/>
            <person name="Martin F."/>
        </authorList>
    </citation>
    <scope>NUCLEOTIDE SEQUENCE [LARGE SCALE GENOMIC DNA]</scope>
    <source>
        <strain evidence="3">Ve08.2h10</strain>
    </source>
</reference>
<sequence>MSCQHIALTLTLVFACNQSPTTVQSFLVPPYRIFKLFLRFTCHPASRFAALYFILHCRGLSVTRSSPNSLTALILPYVFSGQLVYRTRFTYIPLSRRVFVMHNILQCFRYFTVKDNTCSALFYPTRLRSDRETANVTRPRVPS</sequence>
<evidence type="ECO:0000313" key="2">
    <source>
        <dbReference type="EMBL" id="KIK77277.1"/>
    </source>
</evidence>
<dbReference type="HOGENOM" id="CLU_1806817_0_0_1"/>
<accession>A0A0D0C269</accession>
<evidence type="ECO:0008006" key="4">
    <source>
        <dbReference type="Google" id="ProtNLM"/>
    </source>
</evidence>
<dbReference type="InParanoid" id="A0A0D0C269"/>
<dbReference type="AlphaFoldDB" id="A0A0D0C269"/>
<dbReference type="EMBL" id="KN827065">
    <property type="protein sequence ID" value="KIK77277.1"/>
    <property type="molecule type" value="Genomic_DNA"/>
</dbReference>
<proteinExistence type="predicted"/>
<name>A0A0D0C269_9AGAM</name>
<protein>
    <recommendedName>
        <fullName evidence="4">Secreted protein</fullName>
    </recommendedName>
</protein>
<keyword evidence="1" id="KW-0732">Signal</keyword>
<gene>
    <name evidence="2" type="ORF">PAXRUDRAFT_389455</name>
</gene>
<evidence type="ECO:0000313" key="3">
    <source>
        <dbReference type="Proteomes" id="UP000054538"/>
    </source>
</evidence>